<dbReference type="PROSITE" id="PS00022">
    <property type="entry name" value="EGF_1"/>
    <property type="match status" value="4"/>
</dbReference>
<name>A0A7R9FTL9_9CRUS</name>
<dbReference type="SMART" id="SM00181">
    <property type="entry name" value="EGF"/>
    <property type="match status" value="4"/>
</dbReference>
<sequence>ELREVETFEFGPGTGRCVCEKGWTGTNCDELCPDGTYGEECEGNCSSCVHGMCLHTTGECLCDPGFTGETCEDVCPKHRFGFLCKRNCTCKNGGECHHITGECNCLDGWRGAECEEPCPEGTFGFDCRQNCSCDGRCNVTDGECKCLPGWVGTSCQEACPEGFFGEQCKNVCECSEGKFQCHHIDGCTCKLGFQGDNCELPLDLPIPHSTQQSEGRLIIQGLIGGTVLTILFILGLAGFLAYLRRRALIQKKQSREAFLRNAPLPGFIMVRTYKRKTERGEGKRYLNGDLVSTLNAH</sequence>
<evidence type="ECO:0000256" key="6">
    <source>
        <dbReference type="SAM" id="Phobius"/>
    </source>
</evidence>
<feature type="disulfide bond" evidence="5">
    <location>
        <begin position="105"/>
        <end position="114"/>
    </location>
</feature>
<evidence type="ECO:0000259" key="7">
    <source>
        <dbReference type="PROSITE" id="PS50026"/>
    </source>
</evidence>
<evidence type="ECO:0000256" key="2">
    <source>
        <dbReference type="ARBA" id="ARBA00022729"/>
    </source>
</evidence>
<evidence type="ECO:0000313" key="9">
    <source>
        <dbReference type="Proteomes" id="UP000677054"/>
    </source>
</evidence>
<organism evidence="8">
    <name type="scientific">Darwinula stevensoni</name>
    <dbReference type="NCBI Taxonomy" id="69355"/>
    <lineage>
        <taxon>Eukaryota</taxon>
        <taxon>Metazoa</taxon>
        <taxon>Ecdysozoa</taxon>
        <taxon>Arthropoda</taxon>
        <taxon>Crustacea</taxon>
        <taxon>Oligostraca</taxon>
        <taxon>Ostracoda</taxon>
        <taxon>Podocopa</taxon>
        <taxon>Podocopida</taxon>
        <taxon>Darwinulocopina</taxon>
        <taxon>Darwinuloidea</taxon>
        <taxon>Darwinulidae</taxon>
        <taxon>Darwinula</taxon>
    </lineage>
</organism>
<dbReference type="PRINTS" id="PR00011">
    <property type="entry name" value="EGFLAMININ"/>
</dbReference>
<dbReference type="PANTHER" id="PTHR24043:SF5">
    <property type="entry name" value="SCAVENGER RECEPTOR CLASS F MEMBER 2"/>
    <property type="match status" value="1"/>
</dbReference>
<protein>
    <recommendedName>
        <fullName evidence="7">EGF-like domain-containing protein</fullName>
    </recommendedName>
</protein>
<feature type="transmembrane region" description="Helical" evidence="6">
    <location>
        <begin position="217"/>
        <end position="243"/>
    </location>
</feature>
<dbReference type="OrthoDB" id="18487at2759"/>
<keyword evidence="6" id="KW-0812">Transmembrane</keyword>
<keyword evidence="1 5" id="KW-0245">EGF-like domain</keyword>
<keyword evidence="6" id="KW-0472">Membrane</keyword>
<dbReference type="Gene3D" id="2.10.25.10">
    <property type="entry name" value="Laminin"/>
    <property type="match status" value="1"/>
</dbReference>
<dbReference type="InterPro" id="IPR000742">
    <property type="entry name" value="EGF"/>
</dbReference>
<accession>A0A7R9FTL9</accession>
<dbReference type="FunFam" id="2.170.300.10:FF:000002">
    <property type="entry name" value="Multiple epidermal growth factor-like domains 10"/>
    <property type="match status" value="1"/>
</dbReference>
<evidence type="ECO:0000256" key="5">
    <source>
        <dbReference type="PROSITE-ProRule" id="PRU00076"/>
    </source>
</evidence>
<keyword evidence="2" id="KW-0732">Signal</keyword>
<dbReference type="InterPro" id="IPR042635">
    <property type="entry name" value="MEGF10/SREC1/2-like"/>
</dbReference>
<evidence type="ECO:0000256" key="1">
    <source>
        <dbReference type="ARBA" id="ARBA00022536"/>
    </source>
</evidence>
<proteinExistence type="predicted"/>
<evidence type="ECO:0000313" key="8">
    <source>
        <dbReference type="EMBL" id="CAD7254710.1"/>
    </source>
</evidence>
<reference evidence="8" key="1">
    <citation type="submission" date="2020-11" db="EMBL/GenBank/DDBJ databases">
        <authorList>
            <person name="Tran Van P."/>
        </authorList>
    </citation>
    <scope>NUCLEOTIDE SEQUENCE</scope>
</reference>
<dbReference type="EMBL" id="CAJPEV010011980">
    <property type="protein sequence ID" value="CAG0906363.1"/>
    <property type="molecule type" value="Genomic_DNA"/>
</dbReference>
<dbReference type="PROSITE" id="PS50026">
    <property type="entry name" value="EGF_3"/>
    <property type="match status" value="3"/>
</dbReference>
<evidence type="ECO:0000256" key="4">
    <source>
        <dbReference type="ARBA" id="ARBA00023157"/>
    </source>
</evidence>
<dbReference type="EMBL" id="LR911498">
    <property type="protein sequence ID" value="CAD7254710.1"/>
    <property type="molecule type" value="Genomic_DNA"/>
</dbReference>
<evidence type="ECO:0000256" key="3">
    <source>
        <dbReference type="ARBA" id="ARBA00022737"/>
    </source>
</evidence>
<dbReference type="InterPro" id="IPR002049">
    <property type="entry name" value="LE_dom"/>
</dbReference>
<keyword evidence="9" id="KW-1185">Reference proteome</keyword>
<feature type="disulfide bond" evidence="5">
    <location>
        <begin position="146"/>
        <end position="155"/>
    </location>
</feature>
<feature type="disulfide bond" evidence="5">
    <location>
        <begin position="127"/>
        <end position="137"/>
    </location>
</feature>
<dbReference type="GO" id="GO:0005925">
    <property type="term" value="C:focal adhesion"/>
    <property type="evidence" value="ECO:0007669"/>
    <property type="project" value="TreeGrafter"/>
</dbReference>
<dbReference type="Proteomes" id="UP000677054">
    <property type="component" value="Unassembled WGS sequence"/>
</dbReference>
<keyword evidence="4 5" id="KW-1015">Disulfide bond</keyword>
<keyword evidence="6" id="KW-1133">Transmembrane helix</keyword>
<feature type="domain" description="EGF-like" evidence="7">
    <location>
        <begin position="123"/>
        <end position="156"/>
    </location>
</feature>
<feature type="non-terminal residue" evidence="8">
    <location>
        <position position="1"/>
    </location>
</feature>
<keyword evidence="3" id="KW-0677">Repeat</keyword>
<dbReference type="GO" id="GO:0007157">
    <property type="term" value="P:heterophilic cell-cell adhesion via plasma membrane cell adhesion molecules"/>
    <property type="evidence" value="ECO:0007669"/>
    <property type="project" value="TreeGrafter"/>
</dbReference>
<comment type="caution">
    <text evidence="5">Lacks conserved residue(s) required for the propagation of feature annotation.</text>
</comment>
<dbReference type="GO" id="GO:0005044">
    <property type="term" value="F:scavenger receptor activity"/>
    <property type="evidence" value="ECO:0007669"/>
    <property type="project" value="InterPro"/>
</dbReference>
<dbReference type="SMART" id="SM00180">
    <property type="entry name" value="EGF_Lam"/>
    <property type="match status" value="2"/>
</dbReference>
<feature type="domain" description="EGF-like" evidence="7">
    <location>
        <begin position="85"/>
        <end position="115"/>
    </location>
</feature>
<feature type="domain" description="EGF-like" evidence="7">
    <location>
        <begin position="37"/>
        <end position="72"/>
    </location>
</feature>
<feature type="disulfide bond" evidence="5">
    <location>
        <begin position="62"/>
        <end position="71"/>
    </location>
</feature>
<dbReference type="AlphaFoldDB" id="A0A7R9FTL9"/>
<dbReference type="PANTHER" id="PTHR24043">
    <property type="entry name" value="SCAVENGER RECEPTOR CLASS F"/>
    <property type="match status" value="1"/>
</dbReference>
<dbReference type="Gene3D" id="2.170.300.10">
    <property type="entry name" value="Tie2 ligand-binding domain superfamily"/>
    <property type="match status" value="1"/>
</dbReference>
<gene>
    <name evidence="8" type="ORF">DSTB1V02_LOCUS14456</name>
</gene>